<dbReference type="SMART" id="SM00132">
    <property type="entry name" value="LIM"/>
    <property type="match status" value="2"/>
</dbReference>
<dbReference type="Gene3D" id="2.10.110.10">
    <property type="entry name" value="Cysteine Rich Protein"/>
    <property type="match status" value="2"/>
</dbReference>
<dbReference type="GO" id="GO:0000977">
    <property type="term" value="F:RNA polymerase II transcription regulatory region sequence-specific DNA binding"/>
    <property type="evidence" value="ECO:0007669"/>
    <property type="project" value="TreeGrafter"/>
</dbReference>
<keyword evidence="8 9" id="KW-0539">Nucleus</keyword>
<feature type="DNA-binding region" description="Homeobox" evidence="9">
    <location>
        <begin position="154"/>
        <end position="213"/>
    </location>
</feature>
<evidence type="ECO:0000256" key="5">
    <source>
        <dbReference type="ARBA" id="ARBA00023038"/>
    </source>
</evidence>
<accession>A0A7I8VD65</accession>
<dbReference type="PROSITE" id="PS50023">
    <property type="entry name" value="LIM_DOMAIN_2"/>
    <property type="match status" value="2"/>
</dbReference>
<keyword evidence="3" id="KW-0677">Repeat</keyword>
<dbReference type="GO" id="GO:0000981">
    <property type="term" value="F:DNA-binding transcription factor activity, RNA polymerase II-specific"/>
    <property type="evidence" value="ECO:0007669"/>
    <property type="project" value="InterPro"/>
</dbReference>
<feature type="domain" description="LIM zinc-binding" evidence="13">
    <location>
        <begin position="66"/>
        <end position="128"/>
    </location>
</feature>
<dbReference type="FunFam" id="1.10.10.60:FF:000448">
    <property type="entry name" value="LIM/homeobox protein Lhx4"/>
    <property type="match status" value="1"/>
</dbReference>
<dbReference type="SMART" id="SM00389">
    <property type="entry name" value="HOX"/>
    <property type="match status" value="1"/>
</dbReference>
<evidence type="ECO:0000256" key="6">
    <source>
        <dbReference type="ARBA" id="ARBA00023125"/>
    </source>
</evidence>
<keyword evidence="16" id="KW-1185">Reference proteome</keyword>
<keyword evidence="6 9" id="KW-0238">DNA-binding</keyword>
<evidence type="ECO:0000259" key="14">
    <source>
        <dbReference type="PROSITE" id="PS50071"/>
    </source>
</evidence>
<protein>
    <submittedName>
        <fullName evidence="15">DgyrCDS3017</fullName>
    </submittedName>
</protein>
<evidence type="ECO:0000313" key="16">
    <source>
        <dbReference type="Proteomes" id="UP000549394"/>
    </source>
</evidence>
<feature type="region of interest" description="Disordered" evidence="12">
    <location>
        <begin position="211"/>
        <end position="240"/>
    </location>
</feature>
<comment type="caution">
    <text evidence="15">The sequence shown here is derived from an EMBL/GenBank/DDBJ whole genome shotgun (WGS) entry which is preliminary data.</text>
</comment>
<reference evidence="15 16" key="1">
    <citation type="submission" date="2020-08" db="EMBL/GenBank/DDBJ databases">
        <authorList>
            <person name="Hejnol A."/>
        </authorList>
    </citation>
    <scope>NUCLEOTIDE SEQUENCE [LARGE SCALE GENOMIC DNA]</scope>
</reference>
<dbReference type="EMBL" id="CAJFCJ010000004">
    <property type="protein sequence ID" value="CAD5113853.1"/>
    <property type="molecule type" value="Genomic_DNA"/>
</dbReference>
<dbReference type="InterPro" id="IPR050453">
    <property type="entry name" value="LIM_Homeobox_TF"/>
</dbReference>
<dbReference type="PANTHER" id="PTHR24208">
    <property type="entry name" value="LIM/HOMEOBOX PROTEIN LHX"/>
    <property type="match status" value="1"/>
</dbReference>
<dbReference type="PROSITE" id="PS00027">
    <property type="entry name" value="HOMEOBOX_1"/>
    <property type="match status" value="1"/>
</dbReference>
<dbReference type="Proteomes" id="UP000549394">
    <property type="component" value="Unassembled WGS sequence"/>
</dbReference>
<dbReference type="Gene3D" id="1.10.10.60">
    <property type="entry name" value="Homeodomain-like"/>
    <property type="match status" value="1"/>
</dbReference>
<dbReference type="OrthoDB" id="6159439at2759"/>
<evidence type="ECO:0000256" key="7">
    <source>
        <dbReference type="ARBA" id="ARBA00023155"/>
    </source>
</evidence>
<organism evidence="15 16">
    <name type="scientific">Dimorphilus gyrociliatus</name>
    <dbReference type="NCBI Taxonomy" id="2664684"/>
    <lineage>
        <taxon>Eukaryota</taxon>
        <taxon>Metazoa</taxon>
        <taxon>Spiralia</taxon>
        <taxon>Lophotrochozoa</taxon>
        <taxon>Annelida</taxon>
        <taxon>Polychaeta</taxon>
        <taxon>Polychaeta incertae sedis</taxon>
        <taxon>Dinophilidae</taxon>
        <taxon>Dimorphilus</taxon>
    </lineage>
</organism>
<evidence type="ECO:0000256" key="10">
    <source>
        <dbReference type="PROSITE-ProRule" id="PRU00125"/>
    </source>
</evidence>
<keyword evidence="4 10" id="KW-0862">Zinc</keyword>
<dbReference type="Pfam" id="PF00046">
    <property type="entry name" value="Homeodomain"/>
    <property type="match status" value="1"/>
</dbReference>
<keyword evidence="7 9" id="KW-0371">Homeobox</keyword>
<evidence type="ECO:0000256" key="4">
    <source>
        <dbReference type="ARBA" id="ARBA00022833"/>
    </source>
</evidence>
<keyword evidence="5 10" id="KW-0440">LIM domain</keyword>
<dbReference type="PANTHER" id="PTHR24208:SF166">
    <property type="entry name" value="LIM HOMEOBOX TRANSCRIPTION FACTOR 1 ALPHA, ISOFORM B"/>
    <property type="match status" value="1"/>
</dbReference>
<dbReference type="SUPFAM" id="SSF57716">
    <property type="entry name" value="Glucocorticoid receptor-like (DNA-binding domain)"/>
    <property type="match status" value="2"/>
</dbReference>
<dbReference type="InterPro" id="IPR009057">
    <property type="entry name" value="Homeodomain-like_sf"/>
</dbReference>
<feature type="region of interest" description="Disordered" evidence="12">
    <location>
        <begin position="136"/>
        <end position="160"/>
    </location>
</feature>
<dbReference type="GO" id="GO:0046872">
    <property type="term" value="F:metal ion binding"/>
    <property type="evidence" value="ECO:0007669"/>
    <property type="project" value="UniProtKB-KW"/>
</dbReference>
<evidence type="ECO:0000313" key="15">
    <source>
        <dbReference type="EMBL" id="CAD5113853.1"/>
    </source>
</evidence>
<feature type="domain" description="LIM zinc-binding" evidence="13">
    <location>
        <begin position="6"/>
        <end position="65"/>
    </location>
</feature>
<dbReference type="CDD" id="cd00086">
    <property type="entry name" value="homeodomain"/>
    <property type="match status" value="1"/>
</dbReference>
<dbReference type="GO" id="GO:0030182">
    <property type="term" value="P:neuron differentiation"/>
    <property type="evidence" value="ECO:0007669"/>
    <property type="project" value="TreeGrafter"/>
</dbReference>
<dbReference type="PROSITE" id="PS00478">
    <property type="entry name" value="LIM_DOMAIN_1"/>
    <property type="match status" value="2"/>
</dbReference>
<evidence type="ECO:0000256" key="8">
    <source>
        <dbReference type="ARBA" id="ARBA00023242"/>
    </source>
</evidence>
<feature type="domain" description="Homeobox" evidence="14">
    <location>
        <begin position="152"/>
        <end position="212"/>
    </location>
</feature>
<comment type="subcellular location">
    <subcellularLocation>
        <location evidence="1 9 11">Nucleus</location>
    </subcellularLocation>
</comment>
<evidence type="ECO:0000259" key="13">
    <source>
        <dbReference type="PROSITE" id="PS50023"/>
    </source>
</evidence>
<dbReference type="FunFam" id="2.10.110.10:FF:000006">
    <property type="entry name" value="LIM homeobox transcription factor 1-beta"/>
    <property type="match status" value="1"/>
</dbReference>
<evidence type="ECO:0000256" key="12">
    <source>
        <dbReference type="SAM" id="MobiDB-lite"/>
    </source>
</evidence>
<evidence type="ECO:0000256" key="2">
    <source>
        <dbReference type="ARBA" id="ARBA00022723"/>
    </source>
</evidence>
<evidence type="ECO:0000256" key="11">
    <source>
        <dbReference type="RuleBase" id="RU000682"/>
    </source>
</evidence>
<dbReference type="InterPro" id="IPR001781">
    <property type="entry name" value="Znf_LIM"/>
</dbReference>
<dbReference type="Pfam" id="PF00412">
    <property type="entry name" value="LIM"/>
    <property type="match status" value="2"/>
</dbReference>
<dbReference type="GO" id="GO:0005634">
    <property type="term" value="C:nucleus"/>
    <property type="evidence" value="ECO:0007669"/>
    <property type="project" value="UniProtKB-SubCell"/>
</dbReference>
<evidence type="ECO:0000256" key="9">
    <source>
        <dbReference type="PROSITE-ProRule" id="PRU00108"/>
    </source>
</evidence>
<name>A0A7I8VD65_9ANNE</name>
<evidence type="ECO:0000256" key="3">
    <source>
        <dbReference type="ARBA" id="ARBA00022737"/>
    </source>
</evidence>
<dbReference type="PROSITE" id="PS50071">
    <property type="entry name" value="HOMEOBOX_2"/>
    <property type="match status" value="1"/>
</dbReference>
<dbReference type="SUPFAM" id="SSF46689">
    <property type="entry name" value="Homeodomain-like"/>
    <property type="match status" value="1"/>
</dbReference>
<gene>
    <name evidence="15" type="ORF">DGYR_LOCUS2778</name>
</gene>
<evidence type="ECO:0000256" key="1">
    <source>
        <dbReference type="ARBA" id="ARBA00004123"/>
    </source>
</evidence>
<keyword evidence="2 10" id="KW-0479">Metal-binding</keyword>
<dbReference type="AlphaFoldDB" id="A0A7I8VD65"/>
<dbReference type="InterPro" id="IPR001356">
    <property type="entry name" value="HD"/>
</dbReference>
<sequence length="305" mass="35088">MESKVNCCTKCSQLIEDRFFLKVMDECWHEKCLICSECGVSLEKSCFVKDGRFFCRNDYESLYSTNCCGCRRSLLYGTFVMRTNLGQTFHLECFACSICHYRLQTGDEYAMKDGHLLCKIHYDNCLIKSELEWTMSPKSDEESSTEETDGPKGPKRPRTILNANQRRRFKTAFEMNPKPCRKIREVLANETGLSPRVVQVWFQNQRAKVKKLAKRQSDGNTSPSDNSKRKMAVKRKKKDDLVEETAEILSDSASDYLPNSLDGSTFRSNSNFLQAASGLPNQANSFNNPINRLYSMQSDYFNNRD</sequence>
<dbReference type="InterPro" id="IPR017970">
    <property type="entry name" value="Homeobox_CS"/>
</dbReference>
<proteinExistence type="predicted"/>